<protein>
    <recommendedName>
        <fullName evidence="3">Tat pathway signal sequence domain protein</fullName>
    </recommendedName>
</protein>
<dbReference type="EMBL" id="CADCUY010000048">
    <property type="protein sequence ID" value="CAA9388308.1"/>
    <property type="molecule type" value="Genomic_DNA"/>
</dbReference>
<gene>
    <name evidence="2" type="ORF">AVDCRST_MAG35-261</name>
</gene>
<dbReference type="AlphaFoldDB" id="A0A6J4NN10"/>
<sequence>MAAPSRTPAPTTPTRRGVLLGGAAAAGLLATSAAPAAAAARSTVPSRTSVTRGYAFLAERFDQYGSGTQLRVPRSYQGGYFSTPTFDFVSSFAYDDALVVLAWLAGGAAADLQRATVLGDALLYAQANDPLRDGRTRASYQPDPFVTADGTPQIGSPAANTGNQAWVGLALARLFAVTRQQRFLDGALRSATWIQERTFDGVRAPFGYTGGRDGNDVAYAFKATEHNIDVGAFFTMLATLTGDSAWSARARTAFAFVASQQDPGDGHVWTGTDPDGTTTNRFPIPADVQTWAYLATGDPRYSASLTWVFANLTASDAGFTGSSYSDADVSKVWFEGSAHLALAVRARGATGDAQRYADLMASAERAQATAANGDGRGLVAASSDGLDTGFGDLYYASLHTGATAWYLMAAKGYNPFRL</sequence>
<dbReference type="Gene3D" id="1.50.10.20">
    <property type="match status" value="1"/>
</dbReference>
<feature type="chain" id="PRO_5038995210" description="Tat pathway signal sequence domain protein" evidence="1">
    <location>
        <begin position="39"/>
        <end position="418"/>
    </location>
</feature>
<feature type="signal peptide" evidence="1">
    <location>
        <begin position="1"/>
        <end position="38"/>
    </location>
</feature>
<organism evidence="2">
    <name type="scientific">uncultured Quadrisphaera sp</name>
    <dbReference type="NCBI Taxonomy" id="904978"/>
    <lineage>
        <taxon>Bacteria</taxon>
        <taxon>Bacillati</taxon>
        <taxon>Actinomycetota</taxon>
        <taxon>Actinomycetes</taxon>
        <taxon>Kineosporiales</taxon>
        <taxon>Kineosporiaceae</taxon>
        <taxon>Quadrisphaera</taxon>
        <taxon>environmental samples</taxon>
    </lineage>
</organism>
<evidence type="ECO:0000313" key="2">
    <source>
        <dbReference type="EMBL" id="CAA9388308.1"/>
    </source>
</evidence>
<proteinExistence type="predicted"/>
<dbReference type="GO" id="GO:0005975">
    <property type="term" value="P:carbohydrate metabolic process"/>
    <property type="evidence" value="ECO:0007669"/>
    <property type="project" value="InterPro"/>
</dbReference>
<dbReference type="InterPro" id="IPR006311">
    <property type="entry name" value="TAT_signal"/>
</dbReference>
<dbReference type="SUPFAM" id="SSF48208">
    <property type="entry name" value="Six-hairpin glycosidases"/>
    <property type="match status" value="1"/>
</dbReference>
<reference evidence="2" key="1">
    <citation type="submission" date="2020-02" db="EMBL/GenBank/DDBJ databases">
        <authorList>
            <person name="Meier V. D."/>
        </authorList>
    </citation>
    <scope>NUCLEOTIDE SEQUENCE</scope>
    <source>
        <strain evidence="2">AVDCRST_MAG35</strain>
    </source>
</reference>
<dbReference type="InterPro" id="IPR008928">
    <property type="entry name" value="6-hairpin_glycosidase_sf"/>
</dbReference>
<name>A0A6J4NN10_9ACTN</name>
<evidence type="ECO:0008006" key="3">
    <source>
        <dbReference type="Google" id="ProtNLM"/>
    </source>
</evidence>
<evidence type="ECO:0000256" key="1">
    <source>
        <dbReference type="SAM" id="SignalP"/>
    </source>
</evidence>
<dbReference type="PROSITE" id="PS51318">
    <property type="entry name" value="TAT"/>
    <property type="match status" value="1"/>
</dbReference>
<accession>A0A6J4NN10</accession>
<keyword evidence="1" id="KW-0732">Signal</keyword>